<sequence>MHEESWVLAQIKTISESATTYVEKAYYQELEKIIIEQYKRIEQAKGELDGNLWSPKKW</sequence>
<proteinExistence type="predicted"/>
<protein>
    <submittedName>
        <fullName evidence="1">Uncharacterized protein</fullName>
    </submittedName>
</protein>
<evidence type="ECO:0000313" key="1">
    <source>
        <dbReference type="EMBL" id="QIL48990.1"/>
    </source>
</evidence>
<dbReference type="Proteomes" id="UP000501747">
    <property type="component" value="Chromosome"/>
</dbReference>
<reference evidence="1 2" key="1">
    <citation type="submission" date="2020-03" db="EMBL/GenBank/DDBJ databases">
        <title>Vagococcus sp. nov., isolated from beetles.</title>
        <authorList>
            <person name="Hyun D.-W."/>
            <person name="Bae J.-W."/>
        </authorList>
    </citation>
    <scope>NUCLEOTIDE SEQUENCE [LARGE SCALE GENOMIC DNA]</scope>
    <source>
        <strain evidence="1 2">HDW17B</strain>
    </source>
</reference>
<name>A0A6G8AVH8_9ENTE</name>
<dbReference type="RefSeq" id="WP_166035119.1">
    <property type="nucleotide sequence ID" value="NZ_CP049887.1"/>
</dbReference>
<organism evidence="1 2">
    <name type="scientific">Vagococcus hydrophili</name>
    <dbReference type="NCBI Taxonomy" id="2714947"/>
    <lineage>
        <taxon>Bacteria</taxon>
        <taxon>Bacillati</taxon>
        <taxon>Bacillota</taxon>
        <taxon>Bacilli</taxon>
        <taxon>Lactobacillales</taxon>
        <taxon>Enterococcaceae</taxon>
        <taxon>Vagococcus</taxon>
    </lineage>
</organism>
<dbReference type="AlphaFoldDB" id="A0A6G8AVH8"/>
<dbReference type="KEGG" id="vhy:G7082_10965"/>
<evidence type="ECO:0000313" key="2">
    <source>
        <dbReference type="Proteomes" id="UP000501747"/>
    </source>
</evidence>
<dbReference type="EMBL" id="CP049887">
    <property type="protein sequence ID" value="QIL48990.1"/>
    <property type="molecule type" value="Genomic_DNA"/>
</dbReference>
<keyword evidence="2" id="KW-1185">Reference proteome</keyword>
<accession>A0A6G8AVH8</accession>
<gene>
    <name evidence="1" type="ORF">G7082_10965</name>
</gene>